<gene>
    <name evidence="3" type="ORF">H8S84_07880</name>
</gene>
<dbReference type="RefSeq" id="WP_187066789.1">
    <property type="nucleotide sequence ID" value="NZ_JACRVF010000002.1"/>
</dbReference>
<dbReference type="EMBL" id="JACRVF010000002">
    <property type="protein sequence ID" value="MBC5992749.1"/>
    <property type="molecule type" value="Genomic_DNA"/>
</dbReference>
<feature type="chain" id="PRO_5037071251" evidence="2">
    <location>
        <begin position="29"/>
        <end position="222"/>
    </location>
</feature>
<evidence type="ECO:0000256" key="1">
    <source>
        <dbReference type="SAM" id="MobiDB-lite"/>
    </source>
</evidence>
<accession>A0A923N5W3</accession>
<organism evidence="3 4">
    <name type="scientific">Pontibacter cellulosilyticus</name>
    <dbReference type="NCBI Taxonomy" id="1720253"/>
    <lineage>
        <taxon>Bacteria</taxon>
        <taxon>Pseudomonadati</taxon>
        <taxon>Bacteroidota</taxon>
        <taxon>Cytophagia</taxon>
        <taxon>Cytophagales</taxon>
        <taxon>Hymenobacteraceae</taxon>
        <taxon>Pontibacter</taxon>
    </lineage>
</organism>
<evidence type="ECO:0000256" key="2">
    <source>
        <dbReference type="SAM" id="SignalP"/>
    </source>
</evidence>
<sequence length="222" mass="24819">MHLSQNHLYLFVPNMLHRFILASLLVCACCLTACNSDSETQAVTQETADTTQLPETPQPEVSNEVSYEERLQGGGMRFDVRTTGLGSQRSLAIIVERDEQLPVRIDEAIEGTVTKSVVADLNDNKKPELLVFVSGSGSGSYGKVYGYEFEREYWGELTIPELSPELQKDYMGHDEFKVVNDRLIRTFPIYLETDPNCCPTGGTRTITYTLNNALNLAVEKVE</sequence>
<dbReference type="Gene3D" id="2.40.128.460">
    <property type="entry name" value="Periplasmic lysozyme inhibitor of I-type lysozyme"/>
    <property type="match status" value="1"/>
</dbReference>
<name>A0A923N5W3_9BACT</name>
<dbReference type="AlphaFoldDB" id="A0A923N5W3"/>
<keyword evidence="4" id="KW-1185">Reference proteome</keyword>
<feature type="signal peptide" evidence="2">
    <location>
        <begin position="1"/>
        <end position="28"/>
    </location>
</feature>
<evidence type="ECO:0000313" key="4">
    <source>
        <dbReference type="Proteomes" id="UP000603640"/>
    </source>
</evidence>
<evidence type="ECO:0000313" key="3">
    <source>
        <dbReference type="EMBL" id="MBC5992749.1"/>
    </source>
</evidence>
<comment type="caution">
    <text evidence="3">The sequence shown here is derived from an EMBL/GenBank/DDBJ whole genome shotgun (WGS) entry which is preliminary data.</text>
</comment>
<protein>
    <submittedName>
        <fullName evidence="3">Uncharacterized protein</fullName>
    </submittedName>
</protein>
<dbReference type="InterPro" id="IPR038643">
    <property type="entry name" value="PliI_sf"/>
</dbReference>
<proteinExistence type="predicted"/>
<reference evidence="3" key="1">
    <citation type="submission" date="2020-08" db="EMBL/GenBank/DDBJ databases">
        <title>Pontibacter sp. SD6 16S ribosomal RNA gene Genome sequencing and assembly.</title>
        <authorList>
            <person name="Kang M."/>
        </authorList>
    </citation>
    <scope>NUCLEOTIDE SEQUENCE</scope>
    <source>
        <strain evidence="3">SD6</strain>
    </source>
</reference>
<feature type="region of interest" description="Disordered" evidence="1">
    <location>
        <begin position="45"/>
        <end position="64"/>
    </location>
</feature>
<dbReference type="Proteomes" id="UP000603640">
    <property type="component" value="Unassembled WGS sequence"/>
</dbReference>
<keyword evidence="2" id="KW-0732">Signal</keyword>